<dbReference type="AlphaFoldDB" id="A0A7C8HZ65"/>
<dbReference type="Pfam" id="PF07690">
    <property type="entry name" value="MFS_1"/>
    <property type="match status" value="1"/>
</dbReference>
<dbReference type="InterPro" id="IPR036259">
    <property type="entry name" value="MFS_trans_sf"/>
</dbReference>
<gene>
    <name evidence="6" type="ORF">BDV95DRAFT_530339</name>
</gene>
<proteinExistence type="inferred from homology"/>
<feature type="domain" description="Major facilitator superfamily (MFS) profile" evidence="5">
    <location>
        <begin position="243"/>
        <end position="457"/>
    </location>
</feature>
<dbReference type="InterPro" id="IPR020846">
    <property type="entry name" value="MFS_dom"/>
</dbReference>
<dbReference type="Proteomes" id="UP000481861">
    <property type="component" value="Unassembled WGS sequence"/>
</dbReference>
<feature type="transmembrane region" description="Helical" evidence="4">
    <location>
        <begin position="131"/>
        <end position="154"/>
    </location>
</feature>
<evidence type="ECO:0000259" key="5">
    <source>
        <dbReference type="PROSITE" id="PS50850"/>
    </source>
</evidence>
<evidence type="ECO:0000256" key="3">
    <source>
        <dbReference type="SAM" id="MobiDB-lite"/>
    </source>
</evidence>
<dbReference type="InterPro" id="IPR050327">
    <property type="entry name" value="Proton-linked_MCT"/>
</dbReference>
<evidence type="ECO:0000256" key="4">
    <source>
        <dbReference type="SAM" id="Phobius"/>
    </source>
</evidence>
<dbReference type="Gene3D" id="1.20.1250.20">
    <property type="entry name" value="MFS general substrate transporter like domains"/>
    <property type="match status" value="2"/>
</dbReference>
<organism evidence="6 7">
    <name type="scientific">Massariosphaeria phaeospora</name>
    <dbReference type="NCBI Taxonomy" id="100035"/>
    <lineage>
        <taxon>Eukaryota</taxon>
        <taxon>Fungi</taxon>
        <taxon>Dikarya</taxon>
        <taxon>Ascomycota</taxon>
        <taxon>Pezizomycotina</taxon>
        <taxon>Dothideomycetes</taxon>
        <taxon>Pleosporomycetidae</taxon>
        <taxon>Pleosporales</taxon>
        <taxon>Pleosporales incertae sedis</taxon>
        <taxon>Massariosphaeria</taxon>
    </lineage>
</organism>
<feature type="transmembrane region" description="Helical" evidence="4">
    <location>
        <begin position="378"/>
        <end position="400"/>
    </location>
</feature>
<dbReference type="GO" id="GO:0022857">
    <property type="term" value="F:transmembrane transporter activity"/>
    <property type="evidence" value="ECO:0007669"/>
    <property type="project" value="InterPro"/>
</dbReference>
<feature type="transmembrane region" description="Helical" evidence="4">
    <location>
        <begin position="342"/>
        <end position="366"/>
    </location>
</feature>
<dbReference type="EMBL" id="JAADJZ010000030">
    <property type="protein sequence ID" value="KAF2865909.1"/>
    <property type="molecule type" value="Genomic_DNA"/>
</dbReference>
<feature type="transmembrane region" description="Helical" evidence="4">
    <location>
        <begin position="73"/>
        <end position="93"/>
    </location>
</feature>
<feature type="transmembrane region" description="Helical" evidence="4">
    <location>
        <begin position="198"/>
        <end position="217"/>
    </location>
</feature>
<keyword evidence="7" id="KW-1185">Reference proteome</keyword>
<feature type="transmembrane region" description="Helical" evidence="4">
    <location>
        <begin position="166"/>
        <end position="186"/>
    </location>
</feature>
<feature type="transmembrane region" description="Helical" evidence="4">
    <location>
        <begin position="318"/>
        <end position="336"/>
    </location>
</feature>
<dbReference type="OrthoDB" id="6509908at2759"/>
<reference evidence="6 7" key="1">
    <citation type="submission" date="2020-01" db="EMBL/GenBank/DDBJ databases">
        <authorList>
            <consortium name="DOE Joint Genome Institute"/>
            <person name="Haridas S."/>
            <person name="Albert R."/>
            <person name="Binder M."/>
            <person name="Bloem J."/>
            <person name="Labutti K."/>
            <person name="Salamov A."/>
            <person name="Andreopoulos B."/>
            <person name="Baker S.E."/>
            <person name="Barry K."/>
            <person name="Bills G."/>
            <person name="Bluhm B.H."/>
            <person name="Cannon C."/>
            <person name="Castanera R."/>
            <person name="Culley D.E."/>
            <person name="Daum C."/>
            <person name="Ezra D."/>
            <person name="Gonzalez J.B."/>
            <person name="Henrissat B."/>
            <person name="Kuo A."/>
            <person name="Liang C."/>
            <person name="Lipzen A."/>
            <person name="Lutzoni F."/>
            <person name="Magnuson J."/>
            <person name="Mondo S."/>
            <person name="Nolan M."/>
            <person name="Ohm R."/>
            <person name="Pangilinan J."/>
            <person name="Park H.-J.H."/>
            <person name="Ramirez L."/>
            <person name="Alfaro M."/>
            <person name="Sun H."/>
            <person name="Tritt A."/>
            <person name="Yoshinaga Y."/>
            <person name="Zwiers L.-H.L."/>
            <person name="Turgeon B.G."/>
            <person name="Goodwin S.B."/>
            <person name="Spatafora J.W."/>
            <person name="Crous P.W."/>
            <person name="Grigoriev I.V."/>
        </authorList>
    </citation>
    <scope>NUCLEOTIDE SEQUENCE [LARGE SCALE GENOMIC DNA]</scope>
    <source>
        <strain evidence="6 7">CBS 611.86</strain>
    </source>
</reference>
<evidence type="ECO:0000256" key="2">
    <source>
        <dbReference type="ARBA" id="ARBA00006727"/>
    </source>
</evidence>
<name>A0A7C8HZ65_9PLEO</name>
<dbReference type="PROSITE" id="PS50850">
    <property type="entry name" value="MFS"/>
    <property type="match status" value="1"/>
</dbReference>
<accession>A0A7C8HZ65</accession>
<comment type="caution">
    <text evidence="6">The sequence shown here is derived from an EMBL/GenBank/DDBJ whole genome shotgun (WGS) entry which is preliminary data.</text>
</comment>
<dbReference type="SUPFAM" id="SSF103473">
    <property type="entry name" value="MFS general substrate transporter"/>
    <property type="match status" value="1"/>
</dbReference>
<comment type="subcellular location">
    <subcellularLocation>
        <location evidence="1">Membrane</location>
        <topology evidence="1">Multi-pass membrane protein</topology>
    </subcellularLocation>
</comment>
<dbReference type="InterPro" id="IPR011701">
    <property type="entry name" value="MFS"/>
</dbReference>
<feature type="transmembrane region" description="Helical" evidence="4">
    <location>
        <begin position="105"/>
        <end position="125"/>
    </location>
</feature>
<comment type="similarity">
    <text evidence="2">Belongs to the major facilitator superfamily. Monocarboxylate porter (TC 2.A.1.13) family.</text>
</comment>
<evidence type="ECO:0000256" key="1">
    <source>
        <dbReference type="ARBA" id="ARBA00004141"/>
    </source>
</evidence>
<keyword evidence="4" id="KW-0812">Transmembrane</keyword>
<protein>
    <submittedName>
        <fullName evidence="6">Major facilitator superfamily domain-containing protein</fullName>
    </submittedName>
</protein>
<dbReference type="PANTHER" id="PTHR11360">
    <property type="entry name" value="MONOCARBOXYLATE TRANSPORTER"/>
    <property type="match status" value="1"/>
</dbReference>
<evidence type="ECO:0000313" key="7">
    <source>
        <dbReference type="Proteomes" id="UP000481861"/>
    </source>
</evidence>
<keyword evidence="4" id="KW-0472">Membrane</keyword>
<feature type="transmembrane region" description="Helical" evidence="4">
    <location>
        <begin position="37"/>
        <end position="61"/>
    </location>
</feature>
<dbReference type="PANTHER" id="PTHR11360:SF281">
    <property type="entry name" value="ASPYRIDONES EFFLUX PROTEIN APDF-RELATED"/>
    <property type="match status" value="1"/>
</dbReference>
<evidence type="ECO:0000313" key="6">
    <source>
        <dbReference type="EMBL" id="KAF2865909.1"/>
    </source>
</evidence>
<feature type="region of interest" description="Disordered" evidence="3">
    <location>
        <begin position="1"/>
        <end position="28"/>
    </location>
</feature>
<sequence>MQDMTTADTAAGVSKDEDTESVRSDTNTGDYDGGMQAWLTVLGSCLVYFSVFGVIQSFGFFQEYYQNSYLASTPASVIAFIGTLQITVMNLLAAPAGSIFDCYGLVFPYIFSGIGCSVALVALSFCQPGVIWQPFLIQGVLIGIAIAFGAQAAIVVAAQHFPRHRALAMAIVAAAGSTGGVCFPIIFTQLMPRVGFAWSLRAVAVVIVLCYTMAFFLSTRKYGPRPLTKIWTLLDFRGFRDRRYSVLTFGAFIAMLGQFVPYYYIGKYRPLHLNCSYSTAANPDAPAKQYLLPIMNAASIIGRLLGGLAADELGPLNVVYPMTILSGLQCLGMWLVTSNIRVLVAFVSLYGFCSGVFIAVLPAIVAQISPEENLGGRIGALYSVLSIAQLVGTPIGGALITSNTVYGYDGLIIFGVSCGPEDFKLCADVVKGTTLLVGGVVLFVDRLLYSRDLLVRF</sequence>
<keyword evidence="4" id="KW-1133">Transmembrane helix</keyword>
<feature type="transmembrane region" description="Helical" evidence="4">
    <location>
        <begin position="244"/>
        <end position="264"/>
    </location>
</feature>
<dbReference type="GO" id="GO:0016020">
    <property type="term" value="C:membrane"/>
    <property type="evidence" value="ECO:0007669"/>
    <property type="project" value="UniProtKB-SubCell"/>
</dbReference>
<feature type="compositionally biased region" description="Basic and acidic residues" evidence="3">
    <location>
        <begin position="14"/>
        <end position="23"/>
    </location>
</feature>